<dbReference type="GO" id="GO:0003723">
    <property type="term" value="F:RNA binding"/>
    <property type="evidence" value="ECO:0007669"/>
    <property type="project" value="UniProtKB-UniRule"/>
</dbReference>
<feature type="transmembrane region" description="Helical" evidence="7">
    <location>
        <begin position="94"/>
        <end position="114"/>
    </location>
</feature>
<evidence type="ECO:0000256" key="6">
    <source>
        <dbReference type="SAM" id="MobiDB-lite"/>
    </source>
</evidence>
<dbReference type="SMART" id="SM00240">
    <property type="entry name" value="FHA"/>
    <property type="match status" value="1"/>
</dbReference>
<feature type="transmembrane region" description="Helical" evidence="7">
    <location>
        <begin position="267"/>
        <end position="288"/>
    </location>
</feature>
<protein>
    <recommendedName>
        <fullName evidence="8">FHA domain-containing protein</fullName>
    </recommendedName>
</protein>
<dbReference type="InterPro" id="IPR004853">
    <property type="entry name" value="Sugar_P_trans_dom"/>
</dbReference>
<feature type="transmembrane region" description="Helical" evidence="7">
    <location>
        <begin position="27"/>
        <end position="48"/>
    </location>
</feature>
<dbReference type="CDD" id="cd00105">
    <property type="entry name" value="KH-I"/>
    <property type="match status" value="1"/>
</dbReference>
<feature type="transmembrane region" description="Helical" evidence="7">
    <location>
        <begin position="297"/>
        <end position="317"/>
    </location>
</feature>
<evidence type="ECO:0000313" key="10">
    <source>
        <dbReference type="Proteomes" id="UP001230188"/>
    </source>
</evidence>
<feature type="region of interest" description="Disordered" evidence="6">
    <location>
        <begin position="364"/>
        <end position="389"/>
    </location>
</feature>
<dbReference type="SUPFAM" id="SSF54791">
    <property type="entry name" value="Eukaryotic type KH-domain (KH-domain type I)"/>
    <property type="match status" value="1"/>
</dbReference>
<dbReference type="PANTHER" id="PTHR11132">
    <property type="entry name" value="SOLUTE CARRIER FAMILY 35"/>
    <property type="match status" value="1"/>
</dbReference>
<dbReference type="Gene3D" id="3.30.1370.10">
    <property type="entry name" value="K Homology domain, type 1"/>
    <property type="match status" value="1"/>
</dbReference>
<accession>A0AAD7UJX3</accession>
<evidence type="ECO:0000259" key="8">
    <source>
        <dbReference type="PROSITE" id="PS50006"/>
    </source>
</evidence>
<organism evidence="9 10">
    <name type="scientific">Chrysophaeum taylorii</name>
    <dbReference type="NCBI Taxonomy" id="2483200"/>
    <lineage>
        <taxon>Eukaryota</taxon>
        <taxon>Sar</taxon>
        <taxon>Stramenopiles</taxon>
        <taxon>Ochrophyta</taxon>
        <taxon>Pelagophyceae</taxon>
        <taxon>Pelagomonadales</taxon>
        <taxon>Pelagomonadaceae</taxon>
        <taxon>Chrysophaeum</taxon>
    </lineage>
</organism>
<dbReference type="Proteomes" id="UP001230188">
    <property type="component" value="Unassembled WGS sequence"/>
</dbReference>
<dbReference type="InterPro" id="IPR004087">
    <property type="entry name" value="KH_dom"/>
</dbReference>
<dbReference type="EMBL" id="JAQMWT010000157">
    <property type="protein sequence ID" value="KAJ8608871.1"/>
    <property type="molecule type" value="Genomic_DNA"/>
</dbReference>
<dbReference type="InterPro" id="IPR008984">
    <property type="entry name" value="SMAD_FHA_dom_sf"/>
</dbReference>
<evidence type="ECO:0000256" key="7">
    <source>
        <dbReference type="SAM" id="Phobius"/>
    </source>
</evidence>
<dbReference type="InterPro" id="IPR000253">
    <property type="entry name" value="FHA_dom"/>
</dbReference>
<dbReference type="InterPro" id="IPR004088">
    <property type="entry name" value="KH_dom_type_1"/>
</dbReference>
<evidence type="ECO:0000256" key="5">
    <source>
        <dbReference type="PROSITE-ProRule" id="PRU00117"/>
    </source>
</evidence>
<evidence type="ECO:0000256" key="4">
    <source>
        <dbReference type="ARBA" id="ARBA00023136"/>
    </source>
</evidence>
<dbReference type="InterPro" id="IPR036612">
    <property type="entry name" value="KH_dom_type_1_sf"/>
</dbReference>
<keyword evidence="10" id="KW-1185">Reference proteome</keyword>
<dbReference type="Pfam" id="PF00498">
    <property type="entry name" value="FHA"/>
    <property type="match status" value="1"/>
</dbReference>
<dbReference type="PROSITE" id="PS50084">
    <property type="entry name" value="KH_TYPE_1"/>
    <property type="match status" value="1"/>
</dbReference>
<feature type="transmembrane region" description="Helical" evidence="7">
    <location>
        <begin position="243"/>
        <end position="261"/>
    </location>
</feature>
<evidence type="ECO:0000256" key="2">
    <source>
        <dbReference type="ARBA" id="ARBA00022692"/>
    </source>
</evidence>
<dbReference type="InterPro" id="IPR050186">
    <property type="entry name" value="TPT_transporter"/>
</dbReference>
<name>A0AAD7UJX3_9STRA</name>
<keyword evidence="2 7" id="KW-0812">Transmembrane</keyword>
<dbReference type="PROSITE" id="PS50006">
    <property type="entry name" value="FHA_DOMAIN"/>
    <property type="match status" value="1"/>
</dbReference>
<dbReference type="AlphaFoldDB" id="A0AAD7UJX3"/>
<dbReference type="Pfam" id="PF00013">
    <property type="entry name" value="KH_1"/>
    <property type="match status" value="1"/>
</dbReference>
<reference evidence="9" key="1">
    <citation type="submission" date="2023-01" db="EMBL/GenBank/DDBJ databases">
        <title>Metagenome sequencing of chrysophaentin producing Chrysophaeum taylorii.</title>
        <authorList>
            <person name="Davison J."/>
            <person name="Bewley C."/>
        </authorList>
    </citation>
    <scope>NUCLEOTIDE SEQUENCE</scope>
    <source>
        <strain evidence="9">NIES-1699</strain>
    </source>
</reference>
<dbReference type="Gene3D" id="2.60.200.20">
    <property type="match status" value="1"/>
</dbReference>
<dbReference type="SMART" id="SM00322">
    <property type="entry name" value="KH"/>
    <property type="match status" value="1"/>
</dbReference>
<comment type="caution">
    <text evidence="9">The sequence shown here is derived from an EMBL/GenBank/DDBJ whole genome shotgun (WGS) entry which is preliminary data.</text>
</comment>
<dbReference type="GO" id="GO:0016020">
    <property type="term" value="C:membrane"/>
    <property type="evidence" value="ECO:0007669"/>
    <property type="project" value="UniProtKB-SubCell"/>
</dbReference>
<feature type="transmembrane region" description="Helical" evidence="7">
    <location>
        <begin position="60"/>
        <end position="82"/>
    </location>
</feature>
<feature type="transmembrane region" description="Helical" evidence="7">
    <location>
        <begin position="212"/>
        <end position="231"/>
    </location>
</feature>
<gene>
    <name evidence="9" type="ORF">CTAYLR_005257</name>
</gene>
<dbReference type="SUPFAM" id="SSF49879">
    <property type="entry name" value="SMAD/FHA domain"/>
    <property type="match status" value="1"/>
</dbReference>
<evidence type="ECO:0000256" key="3">
    <source>
        <dbReference type="ARBA" id="ARBA00022989"/>
    </source>
</evidence>
<comment type="subcellular location">
    <subcellularLocation>
        <location evidence="1">Membrane</location>
        <topology evidence="1">Multi-pass membrane protein</topology>
    </subcellularLocation>
</comment>
<sequence>MGEESSDDDKESAKLLLAQQGVCGTTLPAITVIGICGNIVTVVGVVIMNKYIQKKHGMNAMIFLSFCHFVVTAIGIRVLLMLGFFRYKAARTRAVMPVALGSLGSVAFMNLNLAYNSVGFYQISKLACIPVTLTFGYLIDGVVVPTRVKLTLVPLVIGMGIATVHDYEASFEGTAFASVAVLCTVASQTFTSSLQRSLACDSNQLLYHTSPLIAIGMLALCPIFDDIAALRAFQWTVPVVRDILLSCVLALGVNITNYLVLGKTSPLTYQVVGHLKTILTITFGIFILRHPTNSKNIFGIFIAMLGVISYSEGFVLFRQQQMIDEGGSRKRKGNFSDEAPASRVTADEDDAKIRAFLESIERGGSGDTKVVEEQPPPEAAHVATGPPKPPPPIYFDVVRGIENGSTDLLGRLDLSGASQLTFGRDPSRVDVALDHGSISRHHATMTFDRDAAYISDIKSTHGTFISKRGSAIETELAAKELTQLQHGDVVRFGESSRRYIFNVAPTVDPNAEAADEVKIGIRIPSNTVGRLIGRGGATIAAVQERTGAVVSVIPKDIGDDKDRGAFRMVEIRGHVKAVAAARLELLAITAGDPPPAVPALGPSGTHRFRYSSTVVNARGGDDDLLDVR</sequence>
<evidence type="ECO:0000313" key="9">
    <source>
        <dbReference type="EMBL" id="KAJ8608871.1"/>
    </source>
</evidence>
<keyword evidence="5" id="KW-0694">RNA-binding</keyword>
<evidence type="ECO:0000256" key="1">
    <source>
        <dbReference type="ARBA" id="ARBA00004141"/>
    </source>
</evidence>
<keyword evidence="4 7" id="KW-0472">Membrane</keyword>
<feature type="domain" description="FHA" evidence="8">
    <location>
        <begin position="420"/>
        <end position="470"/>
    </location>
</feature>
<keyword evidence="3 7" id="KW-1133">Transmembrane helix</keyword>
<dbReference type="Pfam" id="PF03151">
    <property type="entry name" value="TPT"/>
    <property type="match status" value="1"/>
</dbReference>
<proteinExistence type="predicted"/>